<evidence type="ECO:0000256" key="8">
    <source>
        <dbReference type="ARBA" id="ARBA00023225"/>
    </source>
</evidence>
<keyword evidence="11" id="KW-0282">Flagellum</keyword>
<dbReference type="PANTHER" id="PTHR34982:SF1">
    <property type="entry name" value="FLAGELLAR ASSEMBLY PROTEIN FLIH"/>
    <property type="match status" value="1"/>
</dbReference>
<dbReference type="AlphaFoldDB" id="A0A1I3Q4V5"/>
<dbReference type="Pfam" id="PF02108">
    <property type="entry name" value="FliH"/>
    <property type="match status" value="1"/>
</dbReference>
<sequence>MSSSTEARPDTGPGAGAAVLRGASADAASSMGTPELRSGSWTRFGDRSVLGDAVTEQVLSGLAESTRTAARSQGYAVGWAEGRREAAVEAAAVTTVAEEQRCIAEAHRETEHRAAVEALTRAAASLQHTLAAVSARVEDQALLLARELTEALVQHELRLSPDLGGDVVRRALSVLPAGLPVTLRLHPSVTDAAAVRELSEQGVRVVGDPSLQPGDAVIEADDHVVDLCIETALARLREVLS</sequence>
<keyword evidence="8" id="KW-1006">Bacterial flagellum protein export</keyword>
<evidence type="ECO:0000256" key="6">
    <source>
        <dbReference type="ARBA" id="ARBA00022795"/>
    </source>
</evidence>
<protein>
    <submittedName>
        <fullName evidence="11">Flagellar assembly protein FliH</fullName>
    </submittedName>
</protein>
<dbReference type="RefSeq" id="WP_170259295.1">
    <property type="nucleotide sequence ID" value="NZ_BKAF01000038.1"/>
</dbReference>
<proteinExistence type="inferred from homology"/>
<keyword evidence="12" id="KW-1185">Reference proteome</keyword>
<evidence type="ECO:0000256" key="2">
    <source>
        <dbReference type="ARBA" id="ARBA00004496"/>
    </source>
</evidence>
<comment type="function">
    <text evidence="1">Needed for flagellar regrowth and assembly.</text>
</comment>
<reference evidence="11 12" key="1">
    <citation type="submission" date="2016-10" db="EMBL/GenBank/DDBJ databases">
        <authorList>
            <person name="de Groot N.N."/>
        </authorList>
    </citation>
    <scope>NUCLEOTIDE SEQUENCE [LARGE SCALE GENOMIC DNA]</scope>
    <source>
        <strain evidence="11 12">CGMCC 1.11156</strain>
    </source>
</reference>
<dbReference type="InterPro" id="IPR000563">
    <property type="entry name" value="Flag_FliH"/>
</dbReference>
<evidence type="ECO:0000259" key="10">
    <source>
        <dbReference type="Pfam" id="PF02108"/>
    </source>
</evidence>
<dbReference type="GO" id="GO:0003774">
    <property type="term" value="F:cytoskeletal motor activity"/>
    <property type="evidence" value="ECO:0007669"/>
    <property type="project" value="InterPro"/>
</dbReference>
<feature type="region of interest" description="Disordered" evidence="9">
    <location>
        <begin position="23"/>
        <end position="42"/>
    </location>
</feature>
<evidence type="ECO:0000313" key="11">
    <source>
        <dbReference type="EMBL" id="SFJ28898.1"/>
    </source>
</evidence>
<evidence type="ECO:0000256" key="1">
    <source>
        <dbReference type="ARBA" id="ARBA00003041"/>
    </source>
</evidence>
<gene>
    <name evidence="11" type="ORF">SAMN05216561_12342</name>
</gene>
<dbReference type="PRINTS" id="PR01003">
    <property type="entry name" value="FLGFLIH"/>
</dbReference>
<organism evidence="11 12">
    <name type="scientific">Nocardioides psychrotolerans</name>
    <dbReference type="NCBI Taxonomy" id="1005945"/>
    <lineage>
        <taxon>Bacteria</taxon>
        <taxon>Bacillati</taxon>
        <taxon>Actinomycetota</taxon>
        <taxon>Actinomycetes</taxon>
        <taxon>Propionibacteriales</taxon>
        <taxon>Nocardioidaceae</taxon>
        <taxon>Nocardioides</taxon>
    </lineage>
</organism>
<dbReference type="GO" id="GO:0009288">
    <property type="term" value="C:bacterial-type flagellum"/>
    <property type="evidence" value="ECO:0007669"/>
    <property type="project" value="InterPro"/>
</dbReference>
<dbReference type="GO" id="GO:0044781">
    <property type="term" value="P:bacterial-type flagellum organization"/>
    <property type="evidence" value="ECO:0007669"/>
    <property type="project" value="UniProtKB-KW"/>
</dbReference>
<evidence type="ECO:0000256" key="9">
    <source>
        <dbReference type="SAM" id="MobiDB-lite"/>
    </source>
</evidence>
<name>A0A1I3Q4V5_9ACTN</name>
<evidence type="ECO:0000256" key="7">
    <source>
        <dbReference type="ARBA" id="ARBA00022927"/>
    </source>
</evidence>
<evidence type="ECO:0000256" key="3">
    <source>
        <dbReference type="ARBA" id="ARBA00006602"/>
    </source>
</evidence>
<keyword evidence="6" id="KW-1005">Bacterial flagellum biogenesis</keyword>
<evidence type="ECO:0000256" key="5">
    <source>
        <dbReference type="ARBA" id="ARBA00022490"/>
    </source>
</evidence>
<evidence type="ECO:0000313" key="12">
    <source>
        <dbReference type="Proteomes" id="UP000198649"/>
    </source>
</evidence>
<accession>A0A1I3Q4V5</accession>
<dbReference type="InterPro" id="IPR051472">
    <property type="entry name" value="T3SS_Stator/FliH"/>
</dbReference>
<dbReference type="STRING" id="1005945.SAMN05216561_12342"/>
<dbReference type="EMBL" id="FOQG01000023">
    <property type="protein sequence ID" value="SFJ28898.1"/>
    <property type="molecule type" value="Genomic_DNA"/>
</dbReference>
<dbReference type="PANTHER" id="PTHR34982">
    <property type="entry name" value="YOP PROTEINS TRANSLOCATION PROTEIN L"/>
    <property type="match status" value="1"/>
</dbReference>
<comment type="subcellular location">
    <subcellularLocation>
        <location evidence="2">Cytoplasm</location>
    </subcellularLocation>
</comment>
<keyword evidence="7" id="KW-0653">Protein transport</keyword>
<keyword evidence="5" id="KW-0963">Cytoplasm</keyword>
<keyword evidence="4" id="KW-0813">Transport</keyword>
<dbReference type="GO" id="GO:0005829">
    <property type="term" value="C:cytosol"/>
    <property type="evidence" value="ECO:0007669"/>
    <property type="project" value="TreeGrafter"/>
</dbReference>
<evidence type="ECO:0000256" key="4">
    <source>
        <dbReference type="ARBA" id="ARBA00022448"/>
    </source>
</evidence>
<dbReference type="GO" id="GO:0015031">
    <property type="term" value="P:protein transport"/>
    <property type="evidence" value="ECO:0007669"/>
    <property type="project" value="UniProtKB-KW"/>
</dbReference>
<dbReference type="GO" id="GO:0071973">
    <property type="term" value="P:bacterial-type flagellum-dependent cell motility"/>
    <property type="evidence" value="ECO:0007669"/>
    <property type="project" value="InterPro"/>
</dbReference>
<keyword evidence="11" id="KW-0966">Cell projection</keyword>
<comment type="similarity">
    <text evidence="3">Belongs to the FliH family.</text>
</comment>
<dbReference type="InterPro" id="IPR018035">
    <property type="entry name" value="Flagellar_FliH/T3SS_HrpE"/>
</dbReference>
<dbReference type="Proteomes" id="UP000198649">
    <property type="component" value="Unassembled WGS sequence"/>
</dbReference>
<keyword evidence="11" id="KW-0969">Cilium</keyword>
<feature type="domain" description="Flagellar assembly protein FliH/Type III secretion system HrpE" evidence="10">
    <location>
        <begin position="115"/>
        <end position="235"/>
    </location>
</feature>